<gene>
    <name evidence="6" type="ORF">C095_11570</name>
</gene>
<dbReference type="PANTHER" id="PTHR32196">
    <property type="entry name" value="ABC TRANSPORTER PERMEASE PROTEIN YPHD-RELATED-RELATED"/>
    <property type="match status" value="1"/>
</dbReference>
<dbReference type="Pfam" id="PF02653">
    <property type="entry name" value="BPD_transp_2"/>
    <property type="match status" value="1"/>
</dbReference>
<proteinExistence type="predicted"/>
<evidence type="ECO:0000256" key="1">
    <source>
        <dbReference type="ARBA" id="ARBA00004651"/>
    </source>
</evidence>
<dbReference type="GO" id="GO:0005886">
    <property type="term" value="C:plasma membrane"/>
    <property type="evidence" value="ECO:0007669"/>
    <property type="project" value="UniProtKB-SubCell"/>
</dbReference>
<keyword evidence="2" id="KW-1003">Cell membrane</keyword>
<dbReference type="AlphaFoldDB" id="A0A017H5J8"/>
<dbReference type="OrthoDB" id="5499919at2"/>
<keyword evidence="5" id="KW-0472">Membrane</keyword>
<evidence type="ECO:0000256" key="4">
    <source>
        <dbReference type="ARBA" id="ARBA00022989"/>
    </source>
</evidence>
<keyword evidence="3" id="KW-0812">Transmembrane</keyword>
<accession>A0A017H5J8</accession>
<dbReference type="RefSeq" id="WP_005953488.1">
    <property type="nucleotide sequence ID" value="NZ_AOJP01000005.1"/>
</dbReference>
<dbReference type="InterPro" id="IPR001851">
    <property type="entry name" value="ABC_transp_permease"/>
</dbReference>
<dbReference type="PATRIC" id="fig|1226633.4.peg.2343"/>
<dbReference type="Proteomes" id="UP000031184">
    <property type="component" value="Unassembled WGS sequence"/>
</dbReference>
<dbReference type="EMBL" id="AUZI01000031">
    <property type="protein sequence ID" value="KID48139.1"/>
    <property type="molecule type" value="Genomic_DNA"/>
</dbReference>
<comment type="subcellular location">
    <subcellularLocation>
        <location evidence="1">Cell membrane</location>
        <topology evidence="1">Multi-pass membrane protein</topology>
    </subcellularLocation>
</comment>
<evidence type="ECO:0000256" key="3">
    <source>
        <dbReference type="ARBA" id="ARBA00022692"/>
    </source>
</evidence>
<name>A0A017H5J8_9FUSO</name>
<evidence type="ECO:0000313" key="6">
    <source>
        <dbReference type="EMBL" id="KID48139.1"/>
    </source>
</evidence>
<evidence type="ECO:0000256" key="5">
    <source>
        <dbReference type="ARBA" id="ARBA00023136"/>
    </source>
</evidence>
<sequence length="346" mass="37944">MIDWKKIIEKIGWPRMIIGLFLLSTYCIAPFVGIPLFVAFRDTFTRFGMNAILVLSLMPMIEAGAGLNFGMPLGIEAGLLGALISIQLGLEGGVGFFAAILLAIPFAILFGWVYGFILNRVKGGEMMIATYIGFSMVSFMCMMFLLLPFTKADMIWAYGGEGLRTTISVERYWQKILDDLIGIHWELLPVGEILVFAVVAFGMWIFFRTRTGLSMSAVGKNAKFAQATGVDINRIRIQAVIISTVLAAVGIIIYQQSFGFIQLYLAPFYMAFPAIAAILIGGASVNRVTVWHVLIGTFLFQGILTMTPTVVNAVIQTDMSETIRIIVSNGMILYALTRKGGGSHAK</sequence>
<evidence type="ECO:0000313" key="7">
    <source>
        <dbReference type="Proteomes" id="UP000031184"/>
    </source>
</evidence>
<dbReference type="GO" id="GO:0022857">
    <property type="term" value="F:transmembrane transporter activity"/>
    <property type="evidence" value="ECO:0007669"/>
    <property type="project" value="InterPro"/>
</dbReference>
<keyword evidence="4" id="KW-1133">Transmembrane helix</keyword>
<evidence type="ECO:0000256" key="2">
    <source>
        <dbReference type="ARBA" id="ARBA00022475"/>
    </source>
</evidence>
<organism evidence="6 7">
    <name type="scientific">Fusobacterium necrophorum subsp. funduliforme B35</name>
    <dbReference type="NCBI Taxonomy" id="1226633"/>
    <lineage>
        <taxon>Bacteria</taxon>
        <taxon>Fusobacteriati</taxon>
        <taxon>Fusobacteriota</taxon>
        <taxon>Fusobacteriia</taxon>
        <taxon>Fusobacteriales</taxon>
        <taxon>Fusobacteriaceae</taxon>
        <taxon>Fusobacterium</taxon>
    </lineage>
</organism>
<dbReference type="PANTHER" id="PTHR32196:SF15">
    <property type="entry name" value="SUGAR ABC TRANSPORTER PERMEASE PROTEIN"/>
    <property type="match status" value="1"/>
</dbReference>
<comment type="caution">
    <text evidence="6">The sequence shown here is derived from an EMBL/GenBank/DDBJ whole genome shotgun (WGS) entry which is preliminary data.</text>
</comment>
<protein>
    <submittedName>
        <fullName evidence="6">ABC transporter</fullName>
    </submittedName>
</protein>
<reference evidence="6 7" key="1">
    <citation type="submission" date="2013-08" db="EMBL/GenBank/DDBJ databases">
        <title>An opportunistic ruminal bacterium that causes liver abscesses in cattle.</title>
        <authorList>
            <person name="Benahmed F.H."/>
            <person name="Rasmussen M."/>
            <person name="Harbottle H."/>
            <person name="Soppet D."/>
            <person name="Nagaraja T.G."/>
            <person name="Davidson M."/>
        </authorList>
    </citation>
    <scope>NUCLEOTIDE SEQUENCE [LARGE SCALE GENOMIC DNA]</scope>
    <source>
        <strain evidence="6 7">B35</strain>
    </source>
</reference>